<evidence type="ECO:0000313" key="1">
    <source>
        <dbReference type="EMBL" id="KAJ1186586.1"/>
    </source>
</evidence>
<keyword evidence="2" id="KW-1185">Reference proteome</keyword>
<dbReference type="GO" id="GO:0007283">
    <property type="term" value="P:spermatogenesis"/>
    <property type="evidence" value="ECO:0007669"/>
    <property type="project" value="TreeGrafter"/>
</dbReference>
<comment type="caution">
    <text evidence="1">The sequence shown here is derived from an EMBL/GenBank/DDBJ whole genome shotgun (WGS) entry which is preliminary data.</text>
</comment>
<sequence length="198" mass="22417">MLAGVMFSAGVLQLEQMPGTGCGASITAEGLHQYLIPHRLQDQRRMVLVSKGTEIIKLKKERFDELADGATIAILRKMEHPYPTDDELCQIFLEQNRWKLFKRDLVNTLLDHQLVKPKRDLKIGDHSFIQFSMDLNQAGMLNLLSVSQAHQESSLHLEPMFIPVDGKGKISVEGLPGIKTRLIHGINIPRNKLEQFIQ</sequence>
<dbReference type="PANTHER" id="PTHR23011:SF43">
    <property type="entry name" value="CYCLIC NUCLEOTIDE-BINDING DOMAIN-CONTAINING PROTEIN 2"/>
    <property type="match status" value="1"/>
</dbReference>
<gene>
    <name evidence="1" type="ORF">NDU88_003367</name>
</gene>
<protein>
    <recommendedName>
        <fullName evidence="3">Cyclic nucleotide-binding domain-containing protein</fullName>
    </recommendedName>
</protein>
<organism evidence="1 2">
    <name type="scientific">Pleurodeles waltl</name>
    <name type="common">Iberian ribbed newt</name>
    <dbReference type="NCBI Taxonomy" id="8319"/>
    <lineage>
        <taxon>Eukaryota</taxon>
        <taxon>Metazoa</taxon>
        <taxon>Chordata</taxon>
        <taxon>Craniata</taxon>
        <taxon>Vertebrata</taxon>
        <taxon>Euteleostomi</taxon>
        <taxon>Amphibia</taxon>
        <taxon>Batrachia</taxon>
        <taxon>Caudata</taxon>
        <taxon>Salamandroidea</taxon>
        <taxon>Salamandridae</taxon>
        <taxon>Pleurodelinae</taxon>
        <taxon>Pleurodeles</taxon>
    </lineage>
</organism>
<dbReference type="AlphaFoldDB" id="A0AAV7UD43"/>
<name>A0AAV7UD43_PLEWA</name>
<dbReference type="EMBL" id="JANPWB010000005">
    <property type="protein sequence ID" value="KAJ1186586.1"/>
    <property type="molecule type" value="Genomic_DNA"/>
</dbReference>
<dbReference type="Proteomes" id="UP001066276">
    <property type="component" value="Chromosome 3_1"/>
</dbReference>
<evidence type="ECO:0008006" key="3">
    <source>
        <dbReference type="Google" id="ProtNLM"/>
    </source>
</evidence>
<accession>A0AAV7UD43</accession>
<reference evidence="1" key="1">
    <citation type="journal article" date="2022" name="bioRxiv">
        <title>Sequencing and chromosome-scale assembly of the giantPleurodeles waltlgenome.</title>
        <authorList>
            <person name="Brown T."/>
            <person name="Elewa A."/>
            <person name="Iarovenko S."/>
            <person name="Subramanian E."/>
            <person name="Araus A.J."/>
            <person name="Petzold A."/>
            <person name="Susuki M."/>
            <person name="Suzuki K.-i.T."/>
            <person name="Hayashi T."/>
            <person name="Toyoda A."/>
            <person name="Oliveira C."/>
            <person name="Osipova E."/>
            <person name="Leigh N.D."/>
            <person name="Simon A."/>
            <person name="Yun M.H."/>
        </authorList>
    </citation>
    <scope>NUCLEOTIDE SEQUENCE</scope>
    <source>
        <strain evidence="1">20211129_DDA</strain>
        <tissue evidence="1">Liver</tissue>
    </source>
</reference>
<dbReference type="PANTHER" id="PTHR23011">
    <property type="entry name" value="CYCLIC NUCLEOTIDE-BINDING DOMAIN CONTAINING PROTEIN"/>
    <property type="match status" value="1"/>
</dbReference>
<dbReference type="GO" id="GO:0030552">
    <property type="term" value="F:cAMP binding"/>
    <property type="evidence" value="ECO:0007669"/>
    <property type="project" value="TreeGrafter"/>
</dbReference>
<proteinExistence type="predicted"/>
<evidence type="ECO:0000313" key="2">
    <source>
        <dbReference type="Proteomes" id="UP001066276"/>
    </source>
</evidence>